<organism evidence="2 3">
    <name type="scientific">Acidiphilium iwatense</name>
    <dbReference type="NCBI Taxonomy" id="768198"/>
    <lineage>
        <taxon>Bacteria</taxon>
        <taxon>Pseudomonadati</taxon>
        <taxon>Pseudomonadota</taxon>
        <taxon>Alphaproteobacteria</taxon>
        <taxon>Acetobacterales</taxon>
        <taxon>Acidocellaceae</taxon>
        <taxon>Acidiphilium</taxon>
    </lineage>
</organism>
<dbReference type="RefSeq" id="WP_235706300.1">
    <property type="nucleotide sequence ID" value="NZ_JAKGBZ010000142.1"/>
</dbReference>
<gene>
    <name evidence="2" type="ORF">L2A60_20350</name>
</gene>
<keyword evidence="1" id="KW-0472">Membrane</keyword>
<dbReference type="Pfam" id="PF11755">
    <property type="entry name" value="DUF3311"/>
    <property type="match status" value="1"/>
</dbReference>
<keyword evidence="1" id="KW-0812">Transmembrane</keyword>
<keyword evidence="1" id="KW-1133">Transmembrane helix</keyword>
<keyword evidence="3" id="KW-1185">Reference proteome</keyword>
<dbReference type="EMBL" id="JAKGBZ010000142">
    <property type="protein sequence ID" value="MCF3948992.1"/>
    <property type="molecule type" value="Genomic_DNA"/>
</dbReference>
<protein>
    <submittedName>
        <fullName evidence="2">DUF3311 domain-containing protein</fullName>
    </submittedName>
</protein>
<evidence type="ECO:0000313" key="2">
    <source>
        <dbReference type="EMBL" id="MCF3948992.1"/>
    </source>
</evidence>
<dbReference type="Proteomes" id="UP001521209">
    <property type="component" value="Unassembled WGS sequence"/>
</dbReference>
<sequence length="63" mass="6886">QWLAVIPFIGLLIGPVVHNRLHPFILGMPFPLGWIAVWIVLTAGIMAVVYALDPANRDGGDRP</sequence>
<name>A0ABS9E1V6_9PROT</name>
<feature type="non-terminal residue" evidence="2">
    <location>
        <position position="1"/>
    </location>
</feature>
<dbReference type="InterPro" id="IPR021741">
    <property type="entry name" value="DUF3311"/>
</dbReference>
<accession>A0ABS9E1V6</accession>
<comment type="caution">
    <text evidence="2">The sequence shown here is derived from an EMBL/GenBank/DDBJ whole genome shotgun (WGS) entry which is preliminary data.</text>
</comment>
<evidence type="ECO:0000313" key="3">
    <source>
        <dbReference type="Proteomes" id="UP001521209"/>
    </source>
</evidence>
<proteinExistence type="predicted"/>
<feature type="transmembrane region" description="Helical" evidence="1">
    <location>
        <begin position="35"/>
        <end position="52"/>
    </location>
</feature>
<reference evidence="2 3" key="1">
    <citation type="submission" date="2022-01" db="EMBL/GenBank/DDBJ databases">
        <authorList>
            <person name="Won M."/>
            <person name="Kim S.-J."/>
            <person name="Kwon S.-W."/>
        </authorList>
    </citation>
    <scope>NUCLEOTIDE SEQUENCE [LARGE SCALE GENOMIC DNA]</scope>
    <source>
        <strain evidence="2 3">KCTC 23505</strain>
    </source>
</reference>
<evidence type="ECO:0000256" key="1">
    <source>
        <dbReference type="SAM" id="Phobius"/>
    </source>
</evidence>